<keyword evidence="5" id="KW-1185">Reference proteome</keyword>
<evidence type="ECO:0000259" key="3">
    <source>
        <dbReference type="Pfam" id="PF05193"/>
    </source>
</evidence>
<feature type="domain" description="Peptidase M16 N-terminal" evidence="2">
    <location>
        <begin position="44"/>
        <end position="181"/>
    </location>
</feature>
<dbReference type="GO" id="GO:0046872">
    <property type="term" value="F:metal ion binding"/>
    <property type="evidence" value="ECO:0007669"/>
    <property type="project" value="InterPro"/>
</dbReference>
<dbReference type="EMBL" id="RDRB01000003">
    <property type="protein sequence ID" value="ROU02843.1"/>
    <property type="molecule type" value="Genomic_DNA"/>
</dbReference>
<dbReference type="InterPro" id="IPR050361">
    <property type="entry name" value="MPP/UQCRC_Complex"/>
</dbReference>
<feature type="signal peptide" evidence="1">
    <location>
        <begin position="1"/>
        <end position="20"/>
    </location>
</feature>
<evidence type="ECO:0000256" key="1">
    <source>
        <dbReference type="SAM" id="SignalP"/>
    </source>
</evidence>
<name>A0A3N2R613_9RHOB</name>
<dbReference type="InterPro" id="IPR011765">
    <property type="entry name" value="Pept_M16_N"/>
</dbReference>
<dbReference type="InterPro" id="IPR011249">
    <property type="entry name" value="Metalloenz_LuxS/M16"/>
</dbReference>
<dbReference type="Gene3D" id="3.30.830.10">
    <property type="entry name" value="Metalloenzyme, LuxS/M16 peptidase-like"/>
    <property type="match status" value="2"/>
</dbReference>
<dbReference type="OrthoDB" id="9811314at2"/>
<proteinExistence type="predicted"/>
<comment type="caution">
    <text evidence="4">The sequence shown here is derived from an EMBL/GenBank/DDBJ whole genome shotgun (WGS) entry which is preliminary data.</text>
</comment>
<dbReference type="RefSeq" id="WP_123641391.1">
    <property type="nucleotide sequence ID" value="NZ_ML119083.1"/>
</dbReference>
<feature type="chain" id="PRO_5018209657" evidence="1">
    <location>
        <begin position="21"/>
        <end position="436"/>
    </location>
</feature>
<reference evidence="4 5" key="1">
    <citation type="submission" date="2018-10" db="EMBL/GenBank/DDBJ databases">
        <title>Histidinibacterium lentulum gen. nov., sp. nov., a marine bacterium from the culture broth of Picochlorum sp. 122.</title>
        <authorList>
            <person name="Wang G."/>
        </authorList>
    </citation>
    <scope>NUCLEOTIDE SEQUENCE [LARGE SCALE GENOMIC DNA]</scope>
    <source>
        <strain evidence="4 5">B17</strain>
    </source>
</reference>
<keyword evidence="1" id="KW-0732">Signal</keyword>
<dbReference type="InterPro" id="IPR007863">
    <property type="entry name" value="Peptidase_M16_C"/>
</dbReference>
<dbReference type="Pfam" id="PF00675">
    <property type="entry name" value="Peptidase_M16"/>
    <property type="match status" value="1"/>
</dbReference>
<gene>
    <name evidence="4" type="ORF">EAT49_05940</name>
</gene>
<evidence type="ECO:0000313" key="4">
    <source>
        <dbReference type="EMBL" id="ROU02843.1"/>
    </source>
</evidence>
<evidence type="ECO:0000313" key="5">
    <source>
        <dbReference type="Proteomes" id="UP000268016"/>
    </source>
</evidence>
<sequence length="436" mass="47366">MIRAATAAFAAAFWAVPAAAEIEVQEITSPGGVDAWLVEAHEIPFIAMEILFEGGANLDREGKRGSVNLMTALIEEGSGEMSAQEFQLALESMAADFGYDVSDDALSVSARFLTETREEAVDLLHQSLTEPRFDQDALDRVRAQVVANIRSRAQDPGDIAADTFYAMAFGDHPYGSDLSGTLDSVAGLTREDMLQAFEDTIVRSRAHVSIVGDITAEEAGLMLDELFEGLPEEGPDLPERIEVALEGGITVVDFPSPQSVAFFGHEGMDRDDPDFFAAHILNEILGGSGRQSILMEEVREKRGLTYGVGSYLVPKEHAELYLGSVASANDRVAEAIEVIRAEWARMAEEGISEEQLAEAKTYITGEYPLRFDGNARIANILVGMQFTGLPADYIQTRNTQMEAVTLEDVNRVATELLKPEALHFVVVGQPEGLSDS</sequence>
<dbReference type="Proteomes" id="UP000268016">
    <property type="component" value="Unassembled WGS sequence"/>
</dbReference>
<dbReference type="SUPFAM" id="SSF63411">
    <property type="entry name" value="LuxS/MPP-like metallohydrolase"/>
    <property type="match status" value="2"/>
</dbReference>
<protein>
    <submittedName>
        <fullName evidence="4">Insulinase family protein</fullName>
    </submittedName>
</protein>
<dbReference type="Pfam" id="PF05193">
    <property type="entry name" value="Peptidase_M16_C"/>
    <property type="match status" value="1"/>
</dbReference>
<dbReference type="PANTHER" id="PTHR11851">
    <property type="entry name" value="METALLOPROTEASE"/>
    <property type="match status" value="1"/>
</dbReference>
<evidence type="ECO:0000259" key="2">
    <source>
        <dbReference type="Pfam" id="PF00675"/>
    </source>
</evidence>
<dbReference type="PANTHER" id="PTHR11851:SF224">
    <property type="entry name" value="PROCESSING PROTEASE"/>
    <property type="match status" value="1"/>
</dbReference>
<feature type="domain" description="Peptidase M16 C-terminal" evidence="3">
    <location>
        <begin position="188"/>
        <end position="361"/>
    </location>
</feature>
<dbReference type="AlphaFoldDB" id="A0A3N2R613"/>
<accession>A0A3N2R613</accession>
<organism evidence="4 5">
    <name type="scientific">Histidinibacterium lentulum</name>
    <dbReference type="NCBI Taxonomy" id="2480588"/>
    <lineage>
        <taxon>Bacteria</taxon>
        <taxon>Pseudomonadati</taxon>
        <taxon>Pseudomonadota</taxon>
        <taxon>Alphaproteobacteria</taxon>
        <taxon>Rhodobacterales</taxon>
        <taxon>Paracoccaceae</taxon>
        <taxon>Histidinibacterium</taxon>
    </lineage>
</organism>